<name>A0A0C3NJY6_PISTI</name>
<reference evidence="1 2" key="1">
    <citation type="submission" date="2014-04" db="EMBL/GenBank/DDBJ databases">
        <authorList>
            <consortium name="DOE Joint Genome Institute"/>
            <person name="Kuo A."/>
            <person name="Kohler A."/>
            <person name="Costa M.D."/>
            <person name="Nagy L.G."/>
            <person name="Floudas D."/>
            <person name="Copeland A."/>
            <person name="Barry K.W."/>
            <person name="Cichocki N."/>
            <person name="Veneault-Fourrey C."/>
            <person name="LaButti K."/>
            <person name="Lindquist E.A."/>
            <person name="Lipzen A."/>
            <person name="Lundell T."/>
            <person name="Morin E."/>
            <person name="Murat C."/>
            <person name="Sun H."/>
            <person name="Tunlid A."/>
            <person name="Henrissat B."/>
            <person name="Grigoriev I.V."/>
            <person name="Hibbett D.S."/>
            <person name="Martin F."/>
            <person name="Nordberg H.P."/>
            <person name="Cantor M.N."/>
            <person name="Hua S.X."/>
        </authorList>
    </citation>
    <scope>NUCLEOTIDE SEQUENCE [LARGE SCALE GENOMIC DNA]</scope>
    <source>
        <strain evidence="1 2">Marx 270</strain>
    </source>
</reference>
<gene>
    <name evidence="1" type="ORF">M404DRAFT_73383</name>
</gene>
<dbReference type="Pfam" id="PF18758">
    <property type="entry name" value="KDZ"/>
    <property type="match status" value="1"/>
</dbReference>
<feature type="non-terminal residue" evidence="1">
    <location>
        <position position="60"/>
    </location>
</feature>
<evidence type="ECO:0000313" key="1">
    <source>
        <dbReference type="EMBL" id="KIN95970.1"/>
    </source>
</evidence>
<dbReference type="InParanoid" id="A0A0C3NJY6"/>
<dbReference type="InterPro" id="IPR040521">
    <property type="entry name" value="KDZ"/>
</dbReference>
<protein>
    <submittedName>
        <fullName evidence="1">Uncharacterized protein</fullName>
    </submittedName>
</protein>
<organism evidence="1 2">
    <name type="scientific">Pisolithus tinctorius Marx 270</name>
    <dbReference type="NCBI Taxonomy" id="870435"/>
    <lineage>
        <taxon>Eukaryota</taxon>
        <taxon>Fungi</taxon>
        <taxon>Dikarya</taxon>
        <taxon>Basidiomycota</taxon>
        <taxon>Agaricomycotina</taxon>
        <taxon>Agaricomycetes</taxon>
        <taxon>Agaricomycetidae</taxon>
        <taxon>Boletales</taxon>
        <taxon>Sclerodermatineae</taxon>
        <taxon>Pisolithaceae</taxon>
        <taxon>Pisolithus</taxon>
    </lineage>
</organism>
<sequence length="60" mass="6849">QVHANPYISLPDGMQIYPGIGLWHVYGHCTECFAYYDPNFTVVAGQVDREIMETLWSSLN</sequence>
<evidence type="ECO:0000313" key="2">
    <source>
        <dbReference type="Proteomes" id="UP000054217"/>
    </source>
</evidence>
<dbReference type="OrthoDB" id="3257768at2759"/>
<dbReference type="EMBL" id="KN832056">
    <property type="protein sequence ID" value="KIN95970.1"/>
    <property type="molecule type" value="Genomic_DNA"/>
</dbReference>
<dbReference type="HOGENOM" id="CLU_003703_5_3_1"/>
<proteinExistence type="predicted"/>
<reference evidence="2" key="2">
    <citation type="submission" date="2015-01" db="EMBL/GenBank/DDBJ databases">
        <title>Evolutionary Origins and Diversification of the Mycorrhizal Mutualists.</title>
        <authorList>
            <consortium name="DOE Joint Genome Institute"/>
            <consortium name="Mycorrhizal Genomics Consortium"/>
            <person name="Kohler A."/>
            <person name="Kuo A."/>
            <person name="Nagy L.G."/>
            <person name="Floudas D."/>
            <person name="Copeland A."/>
            <person name="Barry K.W."/>
            <person name="Cichocki N."/>
            <person name="Veneault-Fourrey C."/>
            <person name="LaButti K."/>
            <person name="Lindquist E.A."/>
            <person name="Lipzen A."/>
            <person name="Lundell T."/>
            <person name="Morin E."/>
            <person name="Murat C."/>
            <person name="Riley R."/>
            <person name="Ohm R."/>
            <person name="Sun H."/>
            <person name="Tunlid A."/>
            <person name="Henrissat B."/>
            <person name="Grigoriev I.V."/>
            <person name="Hibbett D.S."/>
            <person name="Martin F."/>
        </authorList>
    </citation>
    <scope>NUCLEOTIDE SEQUENCE [LARGE SCALE GENOMIC DNA]</scope>
    <source>
        <strain evidence="2">Marx 270</strain>
    </source>
</reference>
<accession>A0A0C3NJY6</accession>
<keyword evidence="2" id="KW-1185">Reference proteome</keyword>
<dbReference type="Proteomes" id="UP000054217">
    <property type="component" value="Unassembled WGS sequence"/>
</dbReference>
<feature type="non-terminal residue" evidence="1">
    <location>
        <position position="1"/>
    </location>
</feature>
<dbReference type="AlphaFoldDB" id="A0A0C3NJY6"/>